<feature type="domain" description="Endonuclease/exonuclease/phosphatase" evidence="9">
    <location>
        <begin position="26"/>
        <end position="270"/>
    </location>
</feature>
<dbReference type="Proteomes" id="UP000031599">
    <property type="component" value="Unassembled WGS sequence"/>
</dbReference>
<organism evidence="10 11">
    <name type="scientific">Enhygromyxa salina</name>
    <dbReference type="NCBI Taxonomy" id="215803"/>
    <lineage>
        <taxon>Bacteria</taxon>
        <taxon>Pseudomonadati</taxon>
        <taxon>Myxococcota</taxon>
        <taxon>Polyangia</taxon>
        <taxon>Nannocystales</taxon>
        <taxon>Nannocystaceae</taxon>
        <taxon>Enhygromyxa</taxon>
    </lineage>
</organism>
<evidence type="ECO:0000256" key="5">
    <source>
        <dbReference type="ARBA" id="ARBA00022842"/>
    </source>
</evidence>
<protein>
    <submittedName>
        <fullName evidence="10">Exodeoxyribonuclease III</fullName>
    </submittedName>
</protein>
<keyword evidence="7" id="KW-0464">Manganese</keyword>
<feature type="binding site" evidence="7">
    <location>
        <position position="270"/>
    </location>
    <ligand>
        <name>Mg(2+)</name>
        <dbReference type="ChEBI" id="CHEBI:18420"/>
        <label>1</label>
    </ligand>
</feature>
<feature type="binding site" evidence="7">
    <location>
        <position position="173"/>
    </location>
    <ligand>
        <name>Mg(2+)</name>
        <dbReference type="ChEBI" id="CHEBI:18420"/>
        <label>1</label>
    </ligand>
</feature>
<evidence type="ECO:0000313" key="11">
    <source>
        <dbReference type="Proteomes" id="UP000031599"/>
    </source>
</evidence>
<dbReference type="PANTHER" id="PTHR22748">
    <property type="entry name" value="AP ENDONUCLEASE"/>
    <property type="match status" value="1"/>
</dbReference>
<feature type="active site" description="Proton donor/acceptor" evidence="6">
    <location>
        <position position="173"/>
    </location>
</feature>
<dbReference type="InterPro" id="IPR005135">
    <property type="entry name" value="Endo/exonuclease/phosphatase"/>
</dbReference>
<name>A0A0C2DDW6_9BACT</name>
<evidence type="ECO:0000256" key="3">
    <source>
        <dbReference type="ARBA" id="ARBA00022723"/>
    </source>
</evidence>
<dbReference type="InterPro" id="IPR036691">
    <property type="entry name" value="Endo/exonu/phosph_ase_sf"/>
</dbReference>
<feature type="site" description="Transition state stabilizer" evidence="8">
    <location>
        <position position="175"/>
    </location>
</feature>
<evidence type="ECO:0000313" key="10">
    <source>
        <dbReference type="EMBL" id="KIG17837.1"/>
    </source>
</evidence>
<keyword evidence="3 7" id="KW-0479">Metal-binding</keyword>
<dbReference type="GO" id="GO:0046872">
    <property type="term" value="F:metal ion binding"/>
    <property type="evidence" value="ECO:0007669"/>
    <property type="project" value="UniProtKB-KW"/>
</dbReference>
<comment type="cofactor">
    <cofactor evidence="1">
        <name>Mn(2+)</name>
        <dbReference type="ChEBI" id="CHEBI:29035"/>
    </cofactor>
</comment>
<dbReference type="PANTHER" id="PTHR22748:SF6">
    <property type="entry name" value="DNA-(APURINIC OR APYRIMIDINIC SITE) ENDONUCLEASE"/>
    <property type="match status" value="1"/>
</dbReference>
<evidence type="ECO:0000256" key="8">
    <source>
        <dbReference type="PIRSR" id="PIRSR604808-3"/>
    </source>
</evidence>
<dbReference type="PROSITE" id="PS51435">
    <property type="entry name" value="AP_NUCLEASE_F1_4"/>
    <property type="match status" value="1"/>
</dbReference>
<feature type="active site" description="Proton acceptor" evidence="6">
    <location>
        <position position="270"/>
    </location>
</feature>
<feature type="binding site" evidence="7">
    <location>
        <position position="57"/>
    </location>
    <ligand>
        <name>Mg(2+)</name>
        <dbReference type="ChEBI" id="CHEBI:18420"/>
        <label>1</label>
    </ligand>
</feature>
<reference evidence="10 11" key="1">
    <citation type="submission" date="2014-12" db="EMBL/GenBank/DDBJ databases">
        <title>Genome assembly of Enhygromyxa salina DSM 15201.</title>
        <authorList>
            <person name="Sharma G."/>
            <person name="Subramanian S."/>
        </authorList>
    </citation>
    <scope>NUCLEOTIDE SEQUENCE [LARGE SCALE GENOMIC DNA]</scope>
    <source>
        <strain evidence="10 11">DSM 15201</strain>
    </source>
</reference>
<dbReference type="GO" id="GO:0008081">
    <property type="term" value="F:phosphoric diester hydrolase activity"/>
    <property type="evidence" value="ECO:0007669"/>
    <property type="project" value="TreeGrafter"/>
</dbReference>
<dbReference type="InterPro" id="IPR020848">
    <property type="entry name" value="AP_endonuclease_F1_CS"/>
</dbReference>
<evidence type="ECO:0000256" key="4">
    <source>
        <dbReference type="ARBA" id="ARBA00022801"/>
    </source>
</evidence>
<sequence length="283" mass="32248">MSRGRREIQRVSSRRSLGAAKPITILSWNVNGLRAVAKKGFRSWLDGSGAEIVALQEVRARHEQLPDDLREPDNWHTHVVAGERPGYAGVGMYCARAPDRHEPALGIPRFDTEGRVQIARFGRLTIVNAYFPNGNGRERDNSRVPYKLDFYRAVFDLVQRRRKAGQRVLVMGDFNTAVREIDLARPKQNKKTSGFLIEERDELERWLAAGWVDSFREFEPGAGHYSWWSQRGTARARNIGWRIDYVLTSPNLRPYLRGAFIRPDVLGSDHAPIGVELDPAVFD</sequence>
<gene>
    <name evidence="10" type="ORF">DB30_02459</name>
</gene>
<feature type="site" description="Interaction with DNA substrate" evidence="8">
    <location>
        <position position="270"/>
    </location>
</feature>
<evidence type="ECO:0000256" key="1">
    <source>
        <dbReference type="ARBA" id="ARBA00001936"/>
    </source>
</evidence>
<keyword evidence="5 7" id="KW-0460">Magnesium</keyword>
<comment type="caution">
    <text evidence="10">The sequence shown here is derived from an EMBL/GenBank/DDBJ whole genome shotgun (WGS) entry which is preliminary data.</text>
</comment>
<dbReference type="GO" id="GO:0003677">
    <property type="term" value="F:DNA binding"/>
    <property type="evidence" value="ECO:0007669"/>
    <property type="project" value="InterPro"/>
</dbReference>
<comment type="similarity">
    <text evidence="2">Belongs to the DNA repair enzymes AP/ExoA family.</text>
</comment>
<evidence type="ECO:0000256" key="6">
    <source>
        <dbReference type="PIRSR" id="PIRSR604808-1"/>
    </source>
</evidence>
<feature type="active site" evidence="6">
    <location>
        <position position="130"/>
    </location>
</feature>
<dbReference type="SUPFAM" id="SSF56219">
    <property type="entry name" value="DNase I-like"/>
    <property type="match status" value="1"/>
</dbReference>
<keyword evidence="4" id="KW-0378">Hydrolase</keyword>
<feature type="site" description="Important for catalytic activity" evidence="8">
    <location>
        <position position="244"/>
    </location>
</feature>
<dbReference type="Pfam" id="PF03372">
    <property type="entry name" value="Exo_endo_phos"/>
    <property type="match status" value="1"/>
</dbReference>
<feature type="binding site" evidence="7">
    <location>
        <position position="29"/>
    </location>
    <ligand>
        <name>Mg(2+)</name>
        <dbReference type="ChEBI" id="CHEBI:18420"/>
        <label>1</label>
    </ligand>
</feature>
<dbReference type="AlphaFoldDB" id="A0A0C2DDW6"/>
<dbReference type="Gene3D" id="3.60.10.10">
    <property type="entry name" value="Endonuclease/exonuclease/phosphatase"/>
    <property type="match status" value="1"/>
</dbReference>
<dbReference type="PROSITE" id="PS00728">
    <property type="entry name" value="AP_NUCLEASE_F1_3"/>
    <property type="match status" value="1"/>
</dbReference>
<accession>A0A0C2DDW6</accession>
<dbReference type="InterPro" id="IPR004808">
    <property type="entry name" value="AP_endonuc_1"/>
</dbReference>
<dbReference type="EMBL" id="JMCC02000018">
    <property type="protein sequence ID" value="KIG17837.1"/>
    <property type="molecule type" value="Genomic_DNA"/>
</dbReference>
<dbReference type="GO" id="GO:0006284">
    <property type="term" value="P:base-excision repair"/>
    <property type="evidence" value="ECO:0007669"/>
    <property type="project" value="TreeGrafter"/>
</dbReference>
<evidence type="ECO:0000256" key="7">
    <source>
        <dbReference type="PIRSR" id="PIRSR604808-2"/>
    </source>
</evidence>
<dbReference type="NCBIfam" id="TIGR00195">
    <property type="entry name" value="exoDNase_III"/>
    <property type="match status" value="1"/>
</dbReference>
<feature type="binding site" evidence="7">
    <location>
        <position position="269"/>
    </location>
    <ligand>
        <name>Mg(2+)</name>
        <dbReference type="ChEBI" id="CHEBI:18420"/>
        <label>1</label>
    </ligand>
</feature>
<proteinExistence type="inferred from homology"/>
<evidence type="ECO:0000256" key="2">
    <source>
        <dbReference type="ARBA" id="ARBA00007092"/>
    </source>
</evidence>
<evidence type="ECO:0000259" key="9">
    <source>
        <dbReference type="Pfam" id="PF03372"/>
    </source>
</evidence>
<dbReference type="GO" id="GO:0008311">
    <property type="term" value="F:double-stranded DNA 3'-5' DNA exonuclease activity"/>
    <property type="evidence" value="ECO:0007669"/>
    <property type="project" value="TreeGrafter"/>
</dbReference>
<dbReference type="GO" id="GO:0003906">
    <property type="term" value="F:DNA-(apurinic or apyrimidinic site) endonuclease activity"/>
    <property type="evidence" value="ECO:0007669"/>
    <property type="project" value="TreeGrafter"/>
</dbReference>
<dbReference type="NCBIfam" id="TIGR00633">
    <property type="entry name" value="xth"/>
    <property type="match status" value="1"/>
</dbReference>
<comment type="cofactor">
    <cofactor evidence="7">
        <name>Mg(2+)</name>
        <dbReference type="ChEBI" id="CHEBI:18420"/>
    </cofactor>
    <cofactor evidence="7">
        <name>Mn(2+)</name>
        <dbReference type="ChEBI" id="CHEBI:29035"/>
    </cofactor>
    <text evidence="7">Probably binds two magnesium or manganese ions per subunit.</text>
</comment>
<feature type="binding site" evidence="7">
    <location>
        <position position="175"/>
    </location>
    <ligand>
        <name>Mg(2+)</name>
        <dbReference type="ChEBI" id="CHEBI:18420"/>
        <label>1</label>
    </ligand>
</feature>